<keyword evidence="2" id="KW-0732">Signal</keyword>
<dbReference type="AlphaFoldDB" id="A0AAV0RIQ7"/>
<accession>A0AAV0RIQ7</accession>
<name>A0AAV0RIQ7_9ROSI</name>
<dbReference type="InterPro" id="IPR003854">
    <property type="entry name" value="GASA"/>
</dbReference>
<feature type="chain" id="PRO_5043460365" evidence="2">
    <location>
        <begin position="26"/>
        <end position="93"/>
    </location>
</feature>
<evidence type="ECO:0000313" key="4">
    <source>
        <dbReference type="Proteomes" id="UP001154282"/>
    </source>
</evidence>
<keyword evidence="4" id="KW-1185">Reference proteome</keyword>
<evidence type="ECO:0000256" key="1">
    <source>
        <dbReference type="ARBA" id="ARBA00010582"/>
    </source>
</evidence>
<dbReference type="PANTHER" id="PTHR23201">
    <property type="entry name" value="EXTENSIN, PROLINE-RICH PROTEIN"/>
    <property type="match status" value="1"/>
</dbReference>
<dbReference type="Pfam" id="PF02704">
    <property type="entry name" value="GASA"/>
    <property type="match status" value="1"/>
</dbReference>
<gene>
    <name evidence="3" type="ORF">LITE_LOCUS48236</name>
</gene>
<sequence length="93" mass="10725">MRRSLLAIAMSKVMLISFKIRFHAAVVHEPGKTDCKWKCKYRCSKALRHKTRIRTCNTCCQRCNCILPGTSGNYDTCPCNYHMTTHSGRRKCP</sequence>
<dbReference type="PANTHER" id="PTHR23201:SF12">
    <property type="entry name" value="OS05G0432200 PROTEIN"/>
    <property type="match status" value="1"/>
</dbReference>
<protein>
    <submittedName>
        <fullName evidence="3">Uncharacterized protein</fullName>
    </submittedName>
</protein>
<evidence type="ECO:0000313" key="3">
    <source>
        <dbReference type="EMBL" id="CAI0557131.1"/>
    </source>
</evidence>
<comment type="caution">
    <text evidence="3">The sequence shown here is derived from an EMBL/GenBank/DDBJ whole genome shotgun (WGS) entry which is preliminary data.</text>
</comment>
<comment type="similarity">
    <text evidence="1">Belongs to the GASA family.</text>
</comment>
<dbReference type="Proteomes" id="UP001154282">
    <property type="component" value="Unassembled WGS sequence"/>
</dbReference>
<organism evidence="3 4">
    <name type="scientific">Linum tenue</name>
    <dbReference type="NCBI Taxonomy" id="586396"/>
    <lineage>
        <taxon>Eukaryota</taxon>
        <taxon>Viridiplantae</taxon>
        <taxon>Streptophyta</taxon>
        <taxon>Embryophyta</taxon>
        <taxon>Tracheophyta</taxon>
        <taxon>Spermatophyta</taxon>
        <taxon>Magnoliopsida</taxon>
        <taxon>eudicotyledons</taxon>
        <taxon>Gunneridae</taxon>
        <taxon>Pentapetalae</taxon>
        <taxon>rosids</taxon>
        <taxon>fabids</taxon>
        <taxon>Malpighiales</taxon>
        <taxon>Linaceae</taxon>
        <taxon>Linum</taxon>
    </lineage>
</organism>
<dbReference type="EMBL" id="CAMGYJ010000011">
    <property type="protein sequence ID" value="CAI0557131.1"/>
    <property type="molecule type" value="Genomic_DNA"/>
</dbReference>
<reference evidence="3" key="1">
    <citation type="submission" date="2022-08" db="EMBL/GenBank/DDBJ databases">
        <authorList>
            <person name="Gutierrez-Valencia J."/>
        </authorList>
    </citation>
    <scope>NUCLEOTIDE SEQUENCE</scope>
</reference>
<proteinExistence type="inferred from homology"/>
<evidence type="ECO:0000256" key="2">
    <source>
        <dbReference type="SAM" id="SignalP"/>
    </source>
</evidence>
<feature type="signal peptide" evidence="2">
    <location>
        <begin position="1"/>
        <end position="25"/>
    </location>
</feature>